<dbReference type="InterPro" id="IPR001610">
    <property type="entry name" value="PAC"/>
</dbReference>
<dbReference type="GO" id="GO:0071111">
    <property type="term" value="F:cyclic-guanylate-specific phosphodiesterase activity"/>
    <property type="evidence" value="ECO:0007669"/>
    <property type="project" value="UniProtKB-EC"/>
</dbReference>
<dbReference type="InterPro" id="IPR013655">
    <property type="entry name" value="PAS_fold_3"/>
</dbReference>
<evidence type="ECO:0000259" key="6">
    <source>
        <dbReference type="PROSITE" id="PS50887"/>
    </source>
</evidence>
<feature type="domain" description="PAC" evidence="4">
    <location>
        <begin position="624"/>
        <end position="676"/>
    </location>
</feature>
<dbReference type="RefSeq" id="WP_069297040.1">
    <property type="nucleotide sequence ID" value="NZ_MCRI01000056.1"/>
</dbReference>
<dbReference type="Pfam" id="PF00990">
    <property type="entry name" value="GGDEF"/>
    <property type="match status" value="1"/>
</dbReference>
<dbReference type="InterPro" id="IPR029016">
    <property type="entry name" value="GAF-like_dom_sf"/>
</dbReference>
<dbReference type="InterPro" id="IPR029787">
    <property type="entry name" value="Nucleotide_cyclase"/>
</dbReference>
<evidence type="ECO:0000259" key="5">
    <source>
        <dbReference type="PROSITE" id="PS50883"/>
    </source>
</evidence>
<sequence>MISRLADTSPVAIVKFCLQENNQLAILDSTAIIVDIFGLNAETIIENPSYAWERIHHEDRAKILQEMSESAQAMQPLNRVWRVLHPHKGEVLVDCKAMPEVIDEKGIVWHGYFQNITEIKRAEQENQAHLHFLECMDQVNRAIQGTNNLEQMMSDVLEAILSCFDCDRAWLVYPCDPQSATWSVPMEQTTPEYPGGMQAGEEYPMFAHMAETMTTFLSASEPVTFQLDVDSPDSPDVIKDYQVRSLIGTAIYPKLGKPWVFGLHQCSYARVWSNDEKRLFNEIGHRISDGLTSLLISREQRESDERFRQAFEFAAIGMGILSLTGQWLRANPSIYEMFGYSEAELLKLSYQEMTHPEDLQNGQSELERLLADEIPFMQLEKRYLHRNGKYFWARLTTSIVRDANNQPLYFVSQIENIDEQKKSEQSIALLNFAINQVSECIYLLDAKGRIRYVNDETCKTMGYSYEQLLTMSVPQVDPDTQQREWDEHWHELMQQRSIRLETRHITKTGKLIPVEVNANYFEYGGIGYNLALTHNITERKAVENAMREQDERFRQLADNIEEVVWLSNLAMDKILYISPAYQTIWGSSCDPLYENPSQWLKTIFPVDLEIVVNALSKAKVSGEFDIEFRIMRPDRSIRHIHQQAFPIRNDMGEIYRIAGTAQDITERKEQEAHIEYLAYHDSLTALPNRLLTLNRLEHAITHAVRHPEILAVLFLDLDRFKTINDSLGHQAGDLLLQQVGSRLLGVLREEDTIGRVGGDEFLILLPSLGTAEDAAHVASKLLDVLSAPFSVLGRQLHINASVGISLCPRDADNAEILMKYADTALYLAKEQGRGVYRFFSPDLDDRVHARLQLENDLRSAMDNNQLYLHYQPLMDLASGECIGTEALLRWSHPELGIISPVDFIPVAEETGLILPIGNWVLRTACTQAKKWFDAGKSNFRMAVNLSRRQLDYDGLAIDVKRILEETQCPANLLELEVTESSAMQNPEQAIVILNSLHEMGICLALDDYGTGYSSLAYLKRFPFDRLKIDRSFIDGIPTDADDMSIVQTTIILARQLRLNVLAEGVETQAQCDFLKLHGCDEIQGYLYAKPMSSEDVEKRFDYKNYSKGCFEN</sequence>
<dbReference type="Pfam" id="PF00563">
    <property type="entry name" value="EAL"/>
    <property type="match status" value="1"/>
</dbReference>
<dbReference type="InterPro" id="IPR000160">
    <property type="entry name" value="GGDEF_dom"/>
</dbReference>
<dbReference type="SUPFAM" id="SSF55785">
    <property type="entry name" value="PYP-like sensor domain (PAS domain)"/>
    <property type="match status" value="4"/>
</dbReference>
<gene>
    <name evidence="7" type="primary">gmr_16</name>
    <name evidence="7" type="ORF">A9E74_02690</name>
</gene>
<name>A0A1E3GPN8_9GAMM</name>
<protein>
    <recommendedName>
        <fullName evidence="1">cyclic-guanylate-specific phosphodiesterase</fullName>
        <ecNumber evidence="1">3.1.4.52</ecNumber>
    </recommendedName>
</protein>
<evidence type="ECO:0000256" key="1">
    <source>
        <dbReference type="ARBA" id="ARBA00012282"/>
    </source>
</evidence>
<reference evidence="7 8" key="1">
    <citation type="submission" date="2016-07" db="EMBL/GenBank/DDBJ databases">
        <title>Draft Genome Sequence of Methylophaga muralis Bur 1.</title>
        <authorList>
            <person name="Vasilenko O.V."/>
            <person name="Doronina N.V."/>
            <person name="Shmareva M.N."/>
            <person name="Tarlachkov S.V."/>
            <person name="Mustakhimov I."/>
            <person name="Trotsenko Y.A."/>
        </authorList>
    </citation>
    <scope>NUCLEOTIDE SEQUENCE [LARGE SCALE GENOMIC DNA]</scope>
    <source>
        <strain evidence="7 8">Bur 1</strain>
    </source>
</reference>
<evidence type="ECO:0000313" key="7">
    <source>
        <dbReference type="EMBL" id="ODN65536.1"/>
    </source>
</evidence>
<dbReference type="FunFam" id="3.20.20.450:FF:000001">
    <property type="entry name" value="Cyclic di-GMP phosphodiesterase yahA"/>
    <property type="match status" value="1"/>
</dbReference>
<evidence type="ECO:0000259" key="3">
    <source>
        <dbReference type="PROSITE" id="PS50112"/>
    </source>
</evidence>
<feature type="domain" description="PAS" evidence="3">
    <location>
        <begin position="303"/>
        <end position="373"/>
    </location>
</feature>
<dbReference type="Gene3D" id="3.30.450.20">
    <property type="entry name" value="PAS domain"/>
    <property type="match status" value="4"/>
</dbReference>
<proteinExistence type="predicted"/>
<dbReference type="Gene3D" id="3.30.450.40">
    <property type="match status" value="1"/>
</dbReference>
<dbReference type="InterPro" id="IPR035919">
    <property type="entry name" value="EAL_sf"/>
</dbReference>
<comment type="caution">
    <text evidence="7">The sequence shown here is derived from an EMBL/GenBank/DDBJ whole genome shotgun (WGS) entry which is preliminary data.</text>
</comment>
<dbReference type="NCBIfam" id="TIGR00254">
    <property type="entry name" value="GGDEF"/>
    <property type="match status" value="1"/>
</dbReference>
<dbReference type="PANTHER" id="PTHR44757">
    <property type="entry name" value="DIGUANYLATE CYCLASE DGCP"/>
    <property type="match status" value="1"/>
</dbReference>
<dbReference type="InterPro" id="IPR000014">
    <property type="entry name" value="PAS"/>
</dbReference>
<feature type="domain" description="PAC" evidence="4">
    <location>
        <begin position="377"/>
        <end position="429"/>
    </location>
</feature>
<dbReference type="PROSITE" id="PS50113">
    <property type="entry name" value="PAC"/>
    <property type="match status" value="2"/>
</dbReference>
<dbReference type="CDD" id="cd00130">
    <property type="entry name" value="PAS"/>
    <property type="match status" value="3"/>
</dbReference>
<evidence type="ECO:0000256" key="2">
    <source>
        <dbReference type="ARBA" id="ARBA00022636"/>
    </source>
</evidence>
<dbReference type="STRING" id="291169.A9E74_02690"/>
<dbReference type="AlphaFoldDB" id="A0A1E3GPN8"/>
<dbReference type="InterPro" id="IPR052155">
    <property type="entry name" value="Biofilm_reg_signaling"/>
</dbReference>
<keyword evidence="8" id="KW-1185">Reference proteome</keyword>
<dbReference type="InterPro" id="IPR043128">
    <property type="entry name" value="Rev_trsase/Diguanyl_cyclase"/>
</dbReference>
<keyword evidence="7" id="KW-0378">Hydrolase</keyword>
<dbReference type="PROSITE" id="PS50112">
    <property type="entry name" value="PAS"/>
    <property type="match status" value="2"/>
</dbReference>
<dbReference type="SMART" id="SM00091">
    <property type="entry name" value="PAS"/>
    <property type="match status" value="4"/>
</dbReference>
<feature type="domain" description="EAL" evidence="5">
    <location>
        <begin position="850"/>
        <end position="1104"/>
    </location>
</feature>
<dbReference type="SMART" id="SM00052">
    <property type="entry name" value="EAL"/>
    <property type="match status" value="1"/>
</dbReference>
<dbReference type="CDD" id="cd01948">
    <property type="entry name" value="EAL"/>
    <property type="match status" value="1"/>
</dbReference>
<dbReference type="PROSITE" id="PS50883">
    <property type="entry name" value="EAL"/>
    <property type="match status" value="1"/>
</dbReference>
<dbReference type="Gene3D" id="3.30.70.270">
    <property type="match status" value="1"/>
</dbReference>
<dbReference type="NCBIfam" id="TIGR00229">
    <property type="entry name" value="sensory_box"/>
    <property type="match status" value="3"/>
</dbReference>
<dbReference type="InterPro" id="IPR035965">
    <property type="entry name" value="PAS-like_dom_sf"/>
</dbReference>
<dbReference type="Gene3D" id="3.20.20.450">
    <property type="entry name" value="EAL domain"/>
    <property type="match status" value="1"/>
</dbReference>
<dbReference type="SUPFAM" id="SSF55781">
    <property type="entry name" value="GAF domain-like"/>
    <property type="match status" value="1"/>
</dbReference>
<dbReference type="InterPro" id="IPR001633">
    <property type="entry name" value="EAL_dom"/>
</dbReference>
<dbReference type="EC" id="3.1.4.52" evidence="1"/>
<dbReference type="SUPFAM" id="SSF55073">
    <property type="entry name" value="Nucleotide cyclase"/>
    <property type="match status" value="1"/>
</dbReference>
<dbReference type="PROSITE" id="PS50887">
    <property type="entry name" value="GGDEF"/>
    <property type="match status" value="1"/>
</dbReference>
<feature type="domain" description="PAS" evidence="3">
    <location>
        <begin position="426"/>
        <end position="496"/>
    </location>
</feature>
<dbReference type="SUPFAM" id="SSF141868">
    <property type="entry name" value="EAL domain-like"/>
    <property type="match status" value="1"/>
</dbReference>
<evidence type="ECO:0000259" key="4">
    <source>
        <dbReference type="PROSITE" id="PS50113"/>
    </source>
</evidence>
<dbReference type="Pfam" id="PF08447">
    <property type="entry name" value="PAS_3"/>
    <property type="match status" value="2"/>
</dbReference>
<dbReference type="EMBL" id="MCRI01000056">
    <property type="protein sequence ID" value="ODN65536.1"/>
    <property type="molecule type" value="Genomic_DNA"/>
</dbReference>
<dbReference type="InterPro" id="IPR000700">
    <property type="entry name" value="PAS-assoc_C"/>
</dbReference>
<dbReference type="SMART" id="SM00086">
    <property type="entry name" value="PAC"/>
    <property type="match status" value="4"/>
</dbReference>
<dbReference type="CDD" id="cd01949">
    <property type="entry name" value="GGDEF"/>
    <property type="match status" value="1"/>
</dbReference>
<keyword evidence="2" id="KW-0973">c-di-GMP</keyword>
<dbReference type="Proteomes" id="UP000094379">
    <property type="component" value="Unassembled WGS sequence"/>
</dbReference>
<evidence type="ECO:0000313" key="8">
    <source>
        <dbReference type="Proteomes" id="UP000094379"/>
    </source>
</evidence>
<dbReference type="PANTHER" id="PTHR44757:SF2">
    <property type="entry name" value="BIOFILM ARCHITECTURE MAINTENANCE PROTEIN MBAA"/>
    <property type="match status" value="1"/>
</dbReference>
<accession>A0A1E3GPN8</accession>
<dbReference type="Pfam" id="PF13426">
    <property type="entry name" value="PAS_9"/>
    <property type="match status" value="1"/>
</dbReference>
<organism evidence="7 8">
    <name type="scientific">Methylophaga muralis</name>
    <dbReference type="NCBI Taxonomy" id="291169"/>
    <lineage>
        <taxon>Bacteria</taxon>
        <taxon>Pseudomonadati</taxon>
        <taxon>Pseudomonadota</taxon>
        <taxon>Gammaproteobacteria</taxon>
        <taxon>Thiotrichales</taxon>
        <taxon>Piscirickettsiaceae</taxon>
        <taxon>Methylophaga</taxon>
    </lineage>
</organism>
<feature type="domain" description="GGDEF" evidence="6">
    <location>
        <begin position="708"/>
        <end position="841"/>
    </location>
</feature>
<dbReference type="SMART" id="SM00267">
    <property type="entry name" value="GGDEF"/>
    <property type="match status" value="1"/>
</dbReference>